<feature type="chain" id="PRO_5046993417" description="HEAT repeat domain-containing protein" evidence="1">
    <location>
        <begin position="19"/>
        <end position="308"/>
    </location>
</feature>
<proteinExistence type="predicted"/>
<sequence length="308" mass="33725">MKRALAILAICASFTALAAPAAAPSATVRAGATLRLDPTAANVKRVRAALRAARSEEHKIDQIRLLGSLYSRSNASGMNDTIVGELRTLAASPSRRIARSAIYPLAQAVGADETIEILLRAKRAGLMESEEIAGELARALRFAPREQQLRYVQLIAAEQSRYGVDVMIMGFGSELLDPMLPETRRAVGELLRRTRVDFPRAAGSFGYVDAIRYAGWLHASALTEQWISRQPYEMTVMAHLDDPELDPRKLIAYLGTREGKELMARVGRRAPFAGAVRRASGYADAYPHSLHVKKLVADIVGTWHKLPA</sequence>
<dbReference type="Proteomes" id="UP000785613">
    <property type="component" value="Unassembled WGS sequence"/>
</dbReference>
<evidence type="ECO:0000313" key="2">
    <source>
        <dbReference type="EMBL" id="NHZ32752.1"/>
    </source>
</evidence>
<dbReference type="EMBL" id="VUYU01000002">
    <property type="protein sequence ID" value="NHZ32752.1"/>
    <property type="molecule type" value="Genomic_DNA"/>
</dbReference>
<protein>
    <recommendedName>
        <fullName evidence="4">HEAT repeat domain-containing protein</fullName>
    </recommendedName>
</protein>
<evidence type="ECO:0008006" key="4">
    <source>
        <dbReference type="Google" id="ProtNLM"/>
    </source>
</evidence>
<name>A0ABX0LLC7_9BURK</name>
<gene>
    <name evidence="2" type="ORF">F0185_03990</name>
</gene>
<reference evidence="2 3" key="1">
    <citation type="submission" date="2019-09" db="EMBL/GenBank/DDBJ databases">
        <title>Taxonomy of Antarctic Massilia spp.: description of Massilia rubra sp. nov., Massilia aquatica sp. nov., Massilia mucilaginosa sp. nov., Massilia frigida sp. nov. isolated from streams, lakes and regoliths.</title>
        <authorList>
            <person name="Holochova P."/>
            <person name="Sedlacek I."/>
            <person name="Kralova S."/>
            <person name="Maslanova I."/>
            <person name="Busse H.-J."/>
            <person name="Stankova E."/>
            <person name="Vrbovska V."/>
            <person name="Kovarovic V."/>
            <person name="Bartak M."/>
            <person name="Svec P."/>
            <person name="Pantucek R."/>
        </authorList>
    </citation>
    <scope>NUCLEOTIDE SEQUENCE [LARGE SCALE GENOMIC DNA]</scope>
    <source>
        <strain evidence="2 3">CCM 8692</strain>
    </source>
</reference>
<evidence type="ECO:0000256" key="1">
    <source>
        <dbReference type="SAM" id="SignalP"/>
    </source>
</evidence>
<dbReference type="RefSeq" id="WP_167221798.1">
    <property type="nucleotide sequence ID" value="NZ_VUYU01000002.1"/>
</dbReference>
<feature type="signal peptide" evidence="1">
    <location>
        <begin position="1"/>
        <end position="18"/>
    </location>
</feature>
<organism evidence="2 3">
    <name type="scientific">Massilia rubra</name>
    <dbReference type="NCBI Taxonomy" id="2607910"/>
    <lineage>
        <taxon>Bacteria</taxon>
        <taxon>Pseudomonadati</taxon>
        <taxon>Pseudomonadota</taxon>
        <taxon>Betaproteobacteria</taxon>
        <taxon>Burkholderiales</taxon>
        <taxon>Oxalobacteraceae</taxon>
        <taxon>Telluria group</taxon>
        <taxon>Massilia</taxon>
    </lineage>
</organism>
<comment type="caution">
    <text evidence="2">The sequence shown here is derived from an EMBL/GenBank/DDBJ whole genome shotgun (WGS) entry which is preliminary data.</text>
</comment>
<accession>A0ABX0LLC7</accession>
<evidence type="ECO:0000313" key="3">
    <source>
        <dbReference type="Proteomes" id="UP000785613"/>
    </source>
</evidence>
<keyword evidence="1" id="KW-0732">Signal</keyword>
<keyword evidence="3" id="KW-1185">Reference proteome</keyword>